<dbReference type="PROSITE" id="PS50977">
    <property type="entry name" value="HTH_TETR_2"/>
    <property type="match status" value="1"/>
</dbReference>
<dbReference type="Proteomes" id="UP000480178">
    <property type="component" value="Chromosome"/>
</dbReference>
<dbReference type="Gene3D" id="1.10.357.10">
    <property type="entry name" value="Tetracycline Repressor, domain 2"/>
    <property type="match status" value="1"/>
</dbReference>
<dbReference type="InterPro" id="IPR009057">
    <property type="entry name" value="Homeodomain-like_sf"/>
</dbReference>
<accession>A0A6C0GME3</accession>
<feature type="domain" description="HTH tetR-type" evidence="3">
    <location>
        <begin position="1"/>
        <end position="61"/>
    </location>
</feature>
<evidence type="ECO:0000256" key="1">
    <source>
        <dbReference type="ARBA" id="ARBA00023125"/>
    </source>
</evidence>
<dbReference type="InterPro" id="IPR001647">
    <property type="entry name" value="HTH_TetR"/>
</dbReference>
<dbReference type="AlphaFoldDB" id="A0A6C0GME3"/>
<gene>
    <name evidence="4" type="ORF">GXP67_22470</name>
</gene>
<dbReference type="PRINTS" id="PR00455">
    <property type="entry name" value="HTHTETR"/>
</dbReference>
<sequence length="219" mass="25694">MKTRDKILDTSLHLFNVQGIDPITVRHVAKEMGISHGNLCYHFPRKEDIIQQLYLNLVAELDREIHQLQAQTPQLELILASIKTTFAIQYKYKFILIDFVAIMRNIPAIRTHFRELFIRRQQEFSALIQYMIKAGYFRDEYYTGQYRQFITSFYLIGDFWIAESEILFEGTDAAKLEHYTQLALSLVFPYLTDKGQQELLSVTTASNRESNNNIEVKRG</sequence>
<evidence type="ECO:0000259" key="3">
    <source>
        <dbReference type="PROSITE" id="PS50977"/>
    </source>
</evidence>
<keyword evidence="1 2" id="KW-0238">DNA-binding</keyword>
<feature type="DNA-binding region" description="H-T-H motif" evidence="2">
    <location>
        <begin position="24"/>
        <end position="43"/>
    </location>
</feature>
<dbReference type="InterPro" id="IPR050624">
    <property type="entry name" value="HTH-type_Tx_Regulator"/>
</dbReference>
<dbReference type="Pfam" id="PF13972">
    <property type="entry name" value="TetR"/>
    <property type="match status" value="1"/>
</dbReference>
<dbReference type="InterPro" id="IPR025722">
    <property type="entry name" value="TetR"/>
</dbReference>
<keyword evidence="5" id="KW-1185">Reference proteome</keyword>
<dbReference type="PANTHER" id="PTHR43479">
    <property type="entry name" value="ACREF/ENVCD OPERON REPRESSOR-RELATED"/>
    <property type="match status" value="1"/>
</dbReference>
<protein>
    <submittedName>
        <fullName evidence="4">TetR/AcrR family transcriptional regulator</fullName>
    </submittedName>
</protein>
<name>A0A6C0GME3_9BACT</name>
<evidence type="ECO:0000256" key="2">
    <source>
        <dbReference type="PROSITE-ProRule" id="PRU00335"/>
    </source>
</evidence>
<evidence type="ECO:0000313" key="5">
    <source>
        <dbReference type="Proteomes" id="UP000480178"/>
    </source>
</evidence>
<dbReference type="RefSeq" id="WP_162445197.1">
    <property type="nucleotide sequence ID" value="NZ_CP048222.1"/>
</dbReference>
<evidence type="ECO:0000313" key="4">
    <source>
        <dbReference type="EMBL" id="QHT69208.1"/>
    </source>
</evidence>
<dbReference type="Pfam" id="PF00440">
    <property type="entry name" value="TetR_N"/>
    <property type="match status" value="1"/>
</dbReference>
<dbReference type="PANTHER" id="PTHR43479:SF11">
    <property type="entry name" value="ACREF_ENVCD OPERON REPRESSOR-RELATED"/>
    <property type="match status" value="1"/>
</dbReference>
<dbReference type="EMBL" id="CP048222">
    <property type="protein sequence ID" value="QHT69208.1"/>
    <property type="molecule type" value="Genomic_DNA"/>
</dbReference>
<dbReference type="GO" id="GO:0003677">
    <property type="term" value="F:DNA binding"/>
    <property type="evidence" value="ECO:0007669"/>
    <property type="project" value="UniProtKB-UniRule"/>
</dbReference>
<reference evidence="4 5" key="1">
    <citation type="submission" date="2020-01" db="EMBL/GenBank/DDBJ databases">
        <authorList>
            <person name="Kim M.K."/>
        </authorList>
    </citation>
    <scope>NUCLEOTIDE SEQUENCE [LARGE SCALE GENOMIC DNA]</scope>
    <source>
        <strain evidence="4 5">172606-1</strain>
    </source>
</reference>
<organism evidence="4 5">
    <name type="scientific">Rhodocytophaga rosea</name>
    <dbReference type="NCBI Taxonomy" id="2704465"/>
    <lineage>
        <taxon>Bacteria</taxon>
        <taxon>Pseudomonadati</taxon>
        <taxon>Bacteroidota</taxon>
        <taxon>Cytophagia</taxon>
        <taxon>Cytophagales</taxon>
        <taxon>Rhodocytophagaceae</taxon>
        <taxon>Rhodocytophaga</taxon>
    </lineage>
</organism>
<dbReference type="KEGG" id="rhoz:GXP67_22470"/>
<dbReference type="SUPFAM" id="SSF46689">
    <property type="entry name" value="Homeodomain-like"/>
    <property type="match status" value="1"/>
</dbReference>
<proteinExistence type="predicted"/>